<dbReference type="PANTHER" id="PTHR43373">
    <property type="entry name" value="NA(+)/H(+) ANTIPORTER SUBUNIT"/>
    <property type="match status" value="1"/>
</dbReference>
<evidence type="ECO:0000256" key="1">
    <source>
        <dbReference type="SAM" id="Phobius"/>
    </source>
</evidence>
<reference evidence="3 4" key="1">
    <citation type="submission" date="2016-12" db="EMBL/GenBank/DDBJ databases">
        <title>Discovery of methanogenic haloarchaea.</title>
        <authorList>
            <person name="Sorokin D.Y."/>
            <person name="Makarova K.S."/>
            <person name="Abbas B."/>
            <person name="Ferrer M."/>
            <person name="Golyshin P.N."/>
        </authorList>
    </citation>
    <scope>NUCLEOTIDE SEQUENCE [LARGE SCALE GENOMIC DNA]</scope>
    <source>
        <strain evidence="3">AMET1</strain>
    </source>
</reference>
<dbReference type="RefSeq" id="WP_086637203.1">
    <property type="nucleotide sequence ID" value="NZ_MRZU01000003.1"/>
</dbReference>
<dbReference type="Pfam" id="PF20501">
    <property type="entry name" value="MbhE"/>
    <property type="match status" value="1"/>
</dbReference>
<organism evidence="3 4">
    <name type="scientific">Methanonatronarchaeum thermophilum</name>
    <dbReference type="NCBI Taxonomy" id="1927129"/>
    <lineage>
        <taxon>Archaea</taxon>
        <taxon>Methanobacteriati</taxon>
        <taxon>Methanobacteriota</taxon>
        <taxon>Methanonatronarchaeia</taxon>
        <taxon>Methanonatronarchaeales</taxon>
        <taxon>Methanonatronarchaeaceae</taxon>
        <taxon>Methanonatronarchaeum</taxon>
    </lineage>
</organism>
<protein>
    <submittedName>
        <fullName evidence="3">Multisubunit Na+/H+ antiporter MnhB subunit</fullName>
    </submittedName>
</protein>
<keyword evidence="1" id="KW-0472">Membrane</keyword>
<keyword evidence="4" id="KW-1185">Reference proteome</keyword>
<dbReference type="AlphaFoldDB" id="A0A1Y3GCI8"/>
<dbReference type="InterPro" id="IPR046806">
    <property type="entry name" value="MrpA_C/MbhE"/>
</dbReference>
<keyword evidence="1" id="KW-0812">Transmembrane</keyword>
<feature type="domain" description="MrpA C-terminal/MbhE" evidence="2">
    <location>
        <begin position="31"/>
        <end position="86"/>
    </location>
</feature>
<gene>
    <name evidence="3" type="ORF">AMET1_0825</name>
</gene>
<dbReference type="OrthoDB" id="371891at2157"/>
<evidence type="ECO:0000259" key="2">
    <source>
        <dbReference type="Pfam" id="PF20501"/>
    </source>
</evidence>
<comment type="caution">
    <text evidence="3">The sequence shown here is derived from an EMBL/GenBank/DDBJ whole genome shotgun (WGS) entry which is preliminary data.</text>
</comment>
<dbReference type="Proteomes" id="UP000195137">
    <property type="component" value="Unassembled WGS sequence"/>
</dbReference>
<evidence type="ECO:0000313" key="4">
    <source>
        <dbReference type="Proteomes" id="UP000195137"/>
    </source>
</evidence>
<evidence type="ECO:0000313" key="3">
    <source>
        <dbReference type="EMBL" id="OUJ19172.1"/>
    </source>
</evidence>
<proteinExistence type="predicted"/>
<feature type="transmembrane region" description="Helical" evidence="1">
    <location>
        <begin position="70"/>
        <end position="88"/>
    </location>
</feature>
<dbReference type="PANTHER" id="PTHR43373:SF1">
    <property type="entry name" value="NA(+)_H(+) ANTIPORTER SUBUNIT A"/>
    <property type="match status" value="1"/>
</dbReference>
<name>A0A1Y3GCI8_9EURY</name>
<keyword evidence="1" id="KW-1133">Transmembrane helix</keyword>
<dbReference type="EMBL" id="MRZU01000003">
    <property type="protein sequence ID" value="OUJ19172.1"/>
    <property type="molecule type" value="Genomic_DNA"/>
</dbReference>
<dbReference type="InterPro" id="IPR050616">
    <property type="entry name" value="CPA3_Na-H_Antiporter_A"/>
</dbReference>
<sequence>MNKKISMVLVGIVGAIMAIAVADMPDFGDPESPASSHVSPTYILEAYDVAGVHNMVTAVLVYWRAYDTFGEITVIFAAGIAIMALLGWD</sequence>
<accession>A0A1Y3GCI8</accession>